<dbReference type="AlphaFoldDB" id="A0A9X1QH82"/>
<name>A0A9X1QH82_9BACT</name>
<evidence type="ECO:0000313" key="3">
    <source>
        <dbReference type="Proteomes" id="UP001055420"/>
    </source>
</evidence>
<dbReference type="RefSeq" id="WP_235165238.1">
    <property type="nucleotide sequence ID" value="NZ_CP098805.1"/>
</dbReference>
<evidence type="ECO:0000313" key="4">
    <source>
        <dbReference type="Proteomes" id="UP001139411"/>
    </source>
</evidence>
<sequence length="239" mass="28163">MKNYTALDYTPKLREILRGVYPTAELNNSCRYDLHRKINDLVIGSYEGEQTLKYRLFRAFRYRNLVAAYEIKVRSSRVDFLTINNYTTSFEIKSSLDNLDKLAKQSDDYLAAFEFNYVVVHQRHLTRCIEIIPSSFGVITAEKSGHTIIRKPTLNKSLHPETQLSLLSKKEMQKQFGCTDSETIVKELNCSQINEQFKKALRERYQTRWNFIVENDNEILPIDIQFFFNKNIKPNFIYS</sequence>
<accession>A0A9X1QH82</accession>
<protein>
    <submittedName>
        <fullName evidence="1">Sce7726 family protein</fullName>
    </submittedName>
</protein>
<dbReference type="NCBIfam" id="NF033832">
    <property type="entry name" value="sce7726_fam"/>
    <property type="match status" value="1"/>
</dbReference>
<gene>
    <name evidence="1" type="ORF">L0661_19215</name>
    <name evidence="2" type="ORF">NFI80_16320</name>
</gene>
<organism evidence="1 4">
    <name type="scientific">Dyadobacter chenhuakuii</name>
    <dbReference type="NCBI Taxonomy" id="2909339"/>
    <lineage>
        <taxon>Bacteria</taxon>
        <taxon>Pseudomonadati</taxon>
        <taxon>Bacteroidota</taxon>
        <taxon>Cytophagia</taxon>
        <taxon>Cytophagales</taxon>
        <taxon>Spirosomataceae</taxon>
        <taxon>Dyadobacter</taxon>
    </lineage>
</organism>
<keyword evidence="3" id="KW-1185">Reference proteome</keyword>
<evidence type="ECO:0000313" key="1">
    <source>
        <dbReference type="EMBL" id="MCF2500457.1"/>
    </source>
</evidence>
<proteinExistence type="predicted"/>
<dbReference type="Proteomes" id="UP001055420">
    <property type="component" value="Chromosome"/>
</dbReference>
<dbReference type="EMBL" id="CP098805">
    <property type="protein sequence ID" value="USJ29439.1"/>
    <property type="molecule type" value="Genomic_DNA"/>
</dbReference>
<dbReference type="InterPro" id="IPR047729">
    <property type="entry name" value="Sce7726-like"/>
</dbReference>
<evidence type="ECO:0000313" key="2">
    <source>
        <dbReference type="EMBL" id="USJ29439.1"/>
    </source>
</evidence>
<reference evidence="1" key="1">
    <citation type="submission" date="2022-01" db="EMBL/GenBank/DDBJ databases">
        <title>Novel species in genus Dyadobacter.</title>
        <authorList>
            <person name="Ma C."/>
        </authorList>
    </citation>
    <scope>NUCLEOTIDE SEQUENCE</scope>
    <source>
        <strain evidence="2">CY22</strain>
        <strain evidence="1">CY357</strain>
    </source>
</reference>
<dbReference type="Proteomes" id="UP001139411">
    <property type="component" value="Unassembled WGS sequence"/>
</dbReference>
<dbReference type="EMBL" id="JAKFFV010000011">
    <property type="protein sequence ID" value="MCF2500457.1"/>
    <property type="molecule type" value="Genomic_DNA"/>
</dbReference>